<evidence type="ECO:0000259" key="5">
    <source>
        <dbReference type="PROSITE" id="PS50089"/>
    </source>
</evidence>
<keyword evidence="1 3" id="KW-0479">Metal-binding</keyword>
<reference evidence="7" key="1">
    <citation type="journal article" date="2014" name="Nat. Genet.">
        <title>Genome of the human hookworm Necator americanus.</title>
        <authorList>
            <person name="Tang Y.T."/>
            <person name="Gao X."/>
            <person name="Rosa B.A."/>
            <person name="Abubucker S."/>
            <person name="Hallsworth-Pepin K."/>
            <person name="Martin J."/>
            <person name="Tyagi R."/>
            <person name="Heizer E."/>
            <person name="Zhang X."/>
            <person name="Bhonagiri-Palsikar V."/>
            <person name="Minx P."/>
            <person name="Warren W.C."/>
            <person name="Wang Q."/>
            <person name="Zhan B."/>
            <person name="Hotez P.J."/>
            <person name="Sternberg P.W."/>
            <person name="Dougall A."/>
            <person name="Gaze S.T."/>
            <person name="Mulvenna J."/>
            <person name="Sotillo J."/>
            <person name="Ranganathan S."/>
            <person name="Rabelo E.M."/>
            <person name="Wilson R.K."/>
            <person name="Felgner P.L."/>
            <person name="Bethony J."/>
            <person name="Hawdon J.M."/>
            <person name="Gasser R.B."/>
            <person name="Loukas A."/>
            <person name="Mitreva M."/>
        </authorList>
    </citation>
    <scope>NUCLEOTIDE SEQUENCE [LARGE SCALE GENOMIC DNA]</scope>
</reference>
<evidence type="ECO:0000256" key="4">
    <source>
        <dbReference type="SAM" id="MobiDB-lite"/>
    </source>
</evidence>
<dbReference type="PANTHER" id="PTHR21578">
    <property type="entry name" value="PROTEIN CBG03826"/>
    <property type="match status" value="1"/>
</dbReference>
<organism evidence="6 7">
    <name type="scientific">Necator americanus</name>
    <name type="common">Human hookworm</name>
    <dbReference type="NCBI Taxonomy" id="51031"/>
    <lineage>
        <taxon>Eukaryota</taxon>
        <taxon>Metazoa</taxon>
        <taxon>Ecdysozoa</taxon>
        <taxon>Nematoda</taxon>
        <taxon>Chromadorea</taxon>
        <taxon>Rhabditida</taxon>
        <taxon>Rhabditina</taxon>
        <taxon>Rhabditomorpha</taxon>
        <taxon>Strongyloidea</taxon>
        <taxon>Ancylostomatidae</taxon>
        <taxon>Bunostominae</taxon>
        <taxon>Necator</taxon>
    </lineage>
</organism>
<dbReference type="PROSITE" id="PS50089">
    <property type="entry name" value="ZF_RING_2"/>
    <property type="match status" value="1"/>
</dbReference>
<dbReference type="InterPro" id="IPR013083">
    <property type="entry name" value="Znf_RING/FYVE/PHD"/>
</dbReference>
<sequence length="296" mass="33160">MPRLGVDPEYRLGEELNLPSGLRSRSRSPHSYVGYISKEEQEWQDHQLAMRLQEEADRENLALAEDTLAPDQIGAGHLSIFRREDMNKEMYDGELTLVTEHNEEDDIDGSDGSGDVSNSEEDDEESDDNLVEEQSDDDSGEEEMHGSEDDAISESDDSDGSEQSESSDSESSDSSDDEDPLGPLGAFNNILGAKSHQDSDEDDEPDDTVIRSGDYGRCTICFEEVPYDPVGCLYCQQLIGCRRCVNRWYKAARRADDVQVDFLGGHPPSNHKQCPLCRHEWPEQVEATSIFLLKDD</sequence>
<dbReference type="Proteomes" id="UP000053676">
    <property type="component" value="Unassembled WGS sequence"/>
</dbReference>
<feature type="compositionally biased region" description="Acidic residues" evidence="4">
    <location>
        <begin position="118"/>
        <end position="141"/>
    </location>
</feature>
<name>W2TCW4_NECAM</name>
<dbReference type="EMBL" id="KI659696">
    <property type="protein sequence ID" value="ETN78837.1"/>
    <property type="molecule type" value="Genomic_DNA"/>
</dbReference>
<protein>
    <recommendedName>
        <fullName evidence="5">RING-type domain-containing protein</fullName>
    </recommendedName>
</protein>
<evidence type="ECO:0000313" key="7">
    <source>
        <dbReference type="Proteomes" id="UP000053676"/>
    </source>
</evidence>
<dbReference type="PANTHER" id="PTHR21578:SF9">
    <property type="entry name" value="RING-TYPE DOMAIN-CONTAINING PROTEIN"/>
    <property type="match status" value="1"/>
</dbReference>
<proteinExistence type="predicted"/>
<evidence type="ECO:0000256" key="3">
    <source>
        <dbReference type="PROSITE-ProRule" id="PRU00175"/>
    </source>
</evidence>
<accession>W2TCW4</accession>
<dbReference type="SUPFAM" id="SSF57850">
    <property type="entry name" value="RING/U-box"/>
    <property type="match status" value="1"/>
</dbReference>
<feature type="domain" description="RING-type" evidence="5">
    <location>
        <begin position="218"/>
        <end position="278"/>
    </location>
</feature>
<evidence type="ECO:0000256" key="2">
    <source>
        <dbReference type="ARBA" id="ARBA00022833"/>
    </source>
</evidence>
<feature type="compositionally biased region" description="Acidic residues" evidence="4">
    <location>
        <begin position="149"/>
        <end position="180"/>
    </location>
</feature>
<keyword evidence="2" id="KW-0862">Zinc</keyword>
<dbReference type="AlphaFoldDB" id="W2TCW4"/>
<dbReference type="InterPro" id="IPR001841">
    <property type="entry name" value="Znf_RING"/>
</dbReference>
<dbReference type="OrthoDB" id="5877621at2759"/>
<dbReference type="GO" id="GO:0008270">
    <property type="term" value="F:zinc ion binding"/>
    <property type="evidence" value="ECO:0007669"/>
    <property type="project" value="UniProtKB-KW"/>
</dbReference>
<evidence type="ECO:0000256" key="1">
    <source>
        <dbReference type="ARBA" id="ARBA00022771"/>
    </source>
</evidence>
<feature type="region of interest" description="Disordered" evidence="4">
    <location>
        <begin position="92"/>
        <end position="209"/>
    </location>
</feature>
<keyword evidence="1 3" id="KW-0863">Zinc-finger</keyword>
<dbReference type="KEGG" id="nai:NECAME_10097"/>
<gene>
    <name evidence="6" type="ORF">NECAME_10097</name>
</gene>
<keyword evidence="7" id="KW-1185">Reference proteome</keyword>
<evidence type="ECO:0000313" key="6">
    <source>
        <dbReference type="EMBL" id="ETN78837.1"/>
    </source>
</evidence>
<dbReference type="Gene3D" id="3.30.40.10">
    <property type="entry name" value="Zinc/RING finger domain, C3HC4 (zinc finger)"/>
    <property type="match status" value="1"/>
</dbReference>